<reference evidence="4 6" key="1">
    <citation type="submission" date="2022-09" db="EMBL/GenBank/DDBJ databases">
        <title>Enrichment on poylsaccharides allowed isolation of novel metabolic and taxonomic groups of Haloarchaea.</title>
        <authorList>
            <person name="Sorokin D.Y."/>
            <person name="Elcheninov A.G."/>
            <person name="Khizhniak T.V."/>
            <person name="Kolganova T.V."/>
            <person name="Kublanov I.V."/>
        </authorList>
    </citation>
    <scope>NUCLEOTIDE SEQUENCE</scope>
    <source>
        <strain evidence="5 6">AArc-m2/3/4</strain>
        <strain evidence="4">AArc-xg1-1</strain>
    </source>
</reference>
<proteinExistence type="predicted"/>
<dbReference type="InterPro" id="IPR014529">
    <property type="entry name" value="UCP026631"/>
</dbReference>
<evidence type="ECO:0000313" key="5">
    <source>
        <dbReference type="EMBL" id="MCU4971376.1"/>
    </source>
</evidence>
<gene>
    <name evidence="5" type="ORF">OB955_01300</name>
    <name evidence="4" type="ORF">OB960_03640</name>
</gene>
<feature type="transmembrane region" description="Helical" evidence="2">
    <location>
        <begin position="218"/>
        <end position="250"/>
    </location>
</feature>
<dbReference type="Pfam" id="PF03703">
    <property type="entry name" value="bPH_2"/>
    <property type="match status" value="3"/>
</dbReference>
<feature type="transmembrane region" description="Helical" evidence="2">
    <location>
        <begin position="7"/>
        <end position="30"/>
    </location>
</feature>
<comment type="caution">
    <text evidence="4">The sequence shown here is derived from an EMBL/GenBank/DDBJ whole genome shotgun (WGS) entry which is preliminary data.</text>
</comment>
<accession>A0AAP2YX18</accession>
<dbReference type="AlphaFoldDB" id="A0AAP2YX18"/>
<keyword evidence="2" id="KW-0812">Transmembrane</keyword>
<feature type="transmembrane region" description="Helical" evidence="2">
    <location>
        <begin position="270"/>
        <end position="295"/>
    </location>
</feature>
<evidence type="ECO:0000259" key="3">
    <source>
        <dbReference type="Pfam" id="PF03703"/>
    </source>
</evidence>
<feature type="transmembrane region" description="Helical" evidence="2">
    <location>
        <begin position="427"/>
        <end position="446"/>
    </location>
</feature>
<keyword evidence="2" id="KW-1133">Transmembrane helix</keyword>
<feature type="compositionally biased region" description="Basic and acidic residues" evidence="1">
    <location>
        <begin position="184"/>
        <end position="208"/>
    </location>
</feature>
<name>A0AAP2YX18_9EURY</name>
<feature type="compositionally biased region" description="Acidic residues" evidence="1">
    <location>
        <begin position="161"/>
        <end position="171"/>
    </location>
</feature>
<feature type="region of interest" description="Disordered" evidence="1">
    <location>
        <begin position="535"/>
        <end position="556"/>
    </location>
</feature>
<keyword evidence="2" id="KW-0472">Membrane</keyword>
<dbReference type="InterPro" id="IPR005182">
    <property type="entry name" value="YdbS-like_PH"/>
</dbReference>
<protein>
    <submittedName>
        <fullName evidence="4">PH domain-containing protein</fullName>
    </submittedName>
</protein>
<evidence type="ECO:0000256" key="2">
    <source>
        <dbReference type="SAM" id="Phobius"/>
    </source>
</evidence>
<feature type="domain" description="YdbS-like PH" evidence="3">
    <location>
        <begin position="62"/>
        <end position="141"/>
    </location>
</feature>
<dbReference type="PANTHER" id="PTHR34473">
    <property type="entry name" value="UPF0699 TRANSMEMBRANE PROTEIN YDBS"/>
    <property type="match status" value="1"/>
</dbReference>
<evidence type="ECO:0000313" key="6">
    <source>
        <dbReference type="Proteomes" id="UP001320972"/>
    </source>
</evidence>
<feature type="transmembrane region" description="Helical" evidence="2">
    <location>
        <begin position="42"/>
        <end position="63"/>
    </location>
</feature>
<dbReference type="EMBL" id="JAOPKB010000001">
    <property type="protein sequence ID" value="MCU4971376.1"/>
    <property type="molecule type" value="Genomic_DNA"/>
</dbReference>
<evidence type="ECO:0000313" key="4">
    <source>
        <dbReference type="EMBL" id="MCU4740489.1"/>
    </source>
</evidence>
<dbReference type="PANTHER" id="PTHR34473:SF3">
    <property type="entry name" value="TRANSMEMBRANE PROTEIN-RELATED"/>
    <property type="match status" value="1"/>
</dbReference>
<dbReference type="Proteomes" id="UP001321018">
    <property type="component" value="Unassembled WGS sequence"/>
</dbReference>
<feature type="domain" description="YdbS-like PH" evidence="3">
    <location>
        <begin position="299"/>
        <end position="364"/>
    </location>
</feature>
<dbReference type="RefSeq" id="WP_338002379.1">
    <property type="nucleotide sequence ID" value="NZ_JAOPKA010000001.1"/>
</dbReference>
<organism evidence="4 7">
    <name type="scientific">Natronoglomus mannanivorans</name>
    <dbReference type="NCBI Taxonomy" id="2979990"/>
    <lineage>
        <taxon>Archaea</taxon>
        <taxon>Methanobacteriati</taxon>
        <taxon>Methanobacteriota</taxon>
        <taxon>Stenosarchaea group</taxon>
        <taxon>Halobacteria</taxon>
        <taxon>Halobacteriales</taxon>
        <taxon>Natrialbaceae</taxon>
        <taxon>Natronoglomus</taxon>
    </lineage>
</organism>
<evidence type="ECO:0000256" key="1">
    <source>
        <dbReference type="SAM" id="MobiDB-lite"/>
    </source>
</evidence>
<feature type="transmembrane region" description="Helical" evidence="2">
    <location>
        <begin position="400"/>
        <end position="421"/>
    </location>
</feature>
<dbReference type="PIRSF" id="PIRSF026631">
    <property type="entry name" value="UCP026631"/>
    <property type="match status" value="1"/>
</dbReference>
<feature type="region of interest" description="Disordered" evidence="1">
    <location>
        <begin position="145"/>
        <end position="208"/>
    </location>
</feature>
<keyword evidence="6" id="KW-1185">Reference proteome</keyword>
<dbReference type="Proteomes" id="UP001320972">
    <property type="component" value="Unassembled WGS sequence"/>
</dbReference>
<evidence type="ECO:0000313" key="7">
    <source>
        <dbReference type="Proteomes" id="UP001321018"/>
    </source>
</evidence>
<dbReference type="EMBL" id="JAOPKA010000001">
    <property type="protein sequence ID" value="MCU4740489.1"/>
    <property type="molecule type" value="Genomic_DNA"/>
</dbReference>
<feature type="domain" description="YdbS-like PH" evidence="3">
    <location>
        <begin position="445"/>
        <end position="524"/>
    </location>
</feature>
<sequence>MNRLHPFSAVTTTLNRGIVGLSVPFFLIGVLSSVTDAVDPVWSIYLAPIGLVAGVAYGLTYYYRFEYALTQDTFDLSSGVFSRRSREIPFRRIQNVDVRQGLVQQLLGVAVVTIETAGGGDTEAQLNFVSEDEANRLQREIRRLTAAANGERSATEAETASSDEDEDEEATSNETADLETAATPERHSDPGVSEDERHEQPVDHGEPTRLFELSSRELGLYSFTSFSFAAVGGVLFLLLFANDAIFGLLISMAEPLGGPANLDSASPLEYGVFGIISLVNGLALTYLFSVVYTFLGYYGFQVGRAGEDLVYERGLLQRYSGSIPLEKVQSLTVSDNPLQRQIGYAGLWIETAGYGPDSGGGSQSAIPLARKRRVYGFAERLSGLERPSFRRPTTVARRRYLGRYSIIAGVVVAGAFGLSLVTAVENWWLAAVVFLAVPPAAHLRWVNLGYYVGEDNLVIRSGFWKRRTTVVPYYRLQTVSTRRSIFQRRLGLASLVVDTASSRTFFWATPTIYDLEYEVAREINETTRQRLQSALRERARSSDSEDGDAGVSVAFT</sequence>